<dbReference type="OrthoDB" id="9808591at2"/>
<dbReference type="SFLD" id="SFLDS00029">
    <property type="entry name" value="Radical_SAM"/>
    <property type="match status" value="1"/>
</dbReference>
<keyword evidence="5" id="KW-0411">Iron-sulfur</keyword>
<dbReference type="GO" id="GO:0051536">
    <property type="term" value="F:iron-sulfur cluster binding"/>
    <property type="evidence" value="ECO:0007669"/>
    <property type="project" value="UniProtKB-KW"/>
</dbReference>
<dbReference type="SFLD" id="SFLDG01067">
    <property type="entry name" value="SPASM/twitch_domain_containing"/>
    <property type="match status" value="1"/>
</dbReference>
<dbReference type="InterPro" id="IPR007197">
    <property type="entry name" value="rSAM"/>
</dbReference>
<keyword evidence="8" id="KW-1185">Reference proteome</keyword>
<dbReference type="PANTHER" id="PTHR43273:SF8">
    <property type="entry name" value="RADICAL SAM DOMAIN PROTEIN"/>
    <property type="match status" value="1"/>
</dbReference>
<dbReference type="NCBIfam" id="TIGR04085">
    <property type="entry name" value="rSAM_more_4Fe4S"/>
    <property type="match status" value="1"/>
</dbReference>
<dbReference type="EMBL" id="BDJL01000007">
    <property type="protein sequence ID" value="GAV24435.1"/>
    <property type="molecule type" value="Genomic_DNA"/>
</dbReference>
<evidence type="ECO:0000256" key="3">
    <source>
        <dbReference type="ARBA" id="ARBA00022723"/>
    </source>
</evidence>
<dbReference type="GO" id="GO:0016491">
    <property type="term" value="F:oxidoreductase activity"/>
    <property type="evidence" value="ECO:0007669"/>
    <property type="project" value="InterPro"/>
</dbReference>
<evidence type="ECO:0000313" key="8">
    <source>
        <dbReference type="Proteomes" id="UP000187338"/>
    </source>
</evidence>
<dbReference type="InterPro" id="IPR013785">
    <property type="entry name" value="Aldolase_TIM"/>
</dbReference>
<accession>A0A1L8CZS4</accession>
<dbReference type="InterPro" id="IPR058240">
    <property type="entry name" value="rSAM_sf"/>
</dbReference>
<evidence type="ECO:0000313" key="7">
    <source>
        <dbReference type="EMBL" id="GAV24435.1"/>
    </source>
</evidence>
<reference evidence="8" key="1">
    <citation type="submission" date="2016-12" db="EMBL/GenBank/DDBJ databases">
        <title>Draft Genome Sequences od Carboxydothermus pertinax and islandicus, Hydrogenogenic Carboxydotrophic Bacteria.</title>
        <authorList>
            <person name="Fukuyama Y."/>
            <person name="Ohmae K."/>
            <person name="Yoneda Y."/>
            <person name="Yoshida T."/>
            <person name="Sako Y."/>
        </authorList>
    </citation>
    <scope>NUCLEOTIDE SEQUENCE [LARGE SCALE GENOMIC DNA]</scope>
    <source>
        <strain evidence="8">SET</strain>
    </source>
</reference>
<dbReference type="RefSeq" id="WP_075864637.1">
    <property type="nucleotide sequence ID" value="NZ_BDJL01000007.1"/>
</dbReference>
<evidence type="ECO:0000256" key="4">
    <source>
        <dbReference type="ARBA" id="ARBA00023004"/>
    </source>
</evidence>
<dbReference type="InterPro" id="IPR023867">
    <property type="entry name" value="Sulphatase_maturase_rSAM"/>
</dbReference>
<keyword evidence="3" id="KW-0479">Metal-binding</keyword>
<comment type="caution">
    <text evidence="7">The sequence shown here is derived from an EMBL/GenBank/DDBJ whole genome shotgun (WGS) entry which is preliminary data.</text>
</comment>
<evidence type="ECO:0000256" key="5">
    <source>
        <dbReference type="ARBA" id="ARBA00023014"/>
    </source>
</evidence>
<dbReference type="SFLD" id="SFLDG01386">
    <property type="entry name" value="main_SPASM_domain-containing"/>
    <property type="match status" value="1"/>
</dbReference>
<dbReference type="SFLD" id="SFLDG01384">
    <property type="entry name" value="thioether_bond_formation_requi"/>
    <property type="match status" value="1"/>
</dbReference>
<dbReference type="PANTHER" id="PTHR43273">
    <property type="entry name" value="ANAEROBIC SULFATASE-MATURATING ENZYME HOMOLOG ASLB-RELATED"/>
    <property type="match status" value="1"/>
</dbReference>
<organism evidence="7 8">
    <name type="scientific">Carboxydothermus islandicus</name>
    <dbReference type="NCBI Taxonomy" id="661089"/>
    <lineage>
        <taxon>Bacteria</taxon>
        <taxon>Bacillati</taxon>
        <taxon>Bacillota</taxon>
        <taxon>Clostridia</taxon>
        <taxon>Thermoanaerobacterales</taxon>
        <taxon>Thermoanaerobacteraceae</taxon>
        <taxon>Carboxydothermus</taxon>
    </lineage>
</organism>
<sequence length="452" mass="52463">MYFSKYNLILPFEDSYLLLNPLSGAVDLLEESDYQILEELRKSSSKNFDWQFTAYLRERGYLYEDKEEEEKKLTETFKEFLEINNTSPTQIFFVPTYNCNLACSYCFQQGIKDKKDLPTKEVLDAFFNYVKQNFKNEPEKPFLTLFGGEPLIASEYQKEVIAYFLYQAKINGYEVSIVTNGYALKEYMPILIKGVIKEVQITVDGPPEVHDQRRVTKGGGKTFDRIFEGMLLLKEAGIPINLRAVVDKSNLITLVELAKLLDENGFLDLPKSKFKTQIGRNYELFECQDQSQNLYDRLSLWAEYARLSKQYPILQKFHLPEFKGVKYLVDNGEMPFPTYDNCPAFKKEWAFDYQGKIYGCTANVGREEFMVGTFYPEVRLDEEKIKPWQERSILTIPKCRECEVALLCGGGCGTVAYNREKTVLAPDCRPIRELWEIGVNYYSKEIKALGEN</sequence>
<dbReference type="CDD" id="cd01335">
    <property type="entry name" value="Radical_SAM"/>
    <property type="match status" value="1"/>
</dbReference>
<name>A0A1L8CZS4_9THEO</name>
<keyword evidence="2" id="KW-0949">S-adenosyl-L-methionine</keyword>
<evidence type="ECO:0000256" key="1">
    <source>
        <dbReference type="ARBA" id="ARBA00001966"/>
    </source>
</evidence>
<protein>
    <submittedName>
        <fullName evidence="7">Radical SAM/SPASM domain-containing protein</fullName>
    </submittedName>
</protein>
<gene>
    <name evidence="7" type="ORF">ciss_03680</name>
</gene>
<evidence type="ECO:0000259" key="6">
    <source>
        <dbReference type="PROSITE" id="PS51918"/>
    </source>
</evidence>
<comment type="cofactor">
    <cofactor evidence="1">
        <name>[4Fe-4S] cluster</name>
        <dbReference type="ChEBI" id="CHEBI:49883"/>
    </cofactor>
</comment>
<dbReference type="GO" id="GO:0046872">
    <property type="term" value="F:metal ion binding"/>
    <property type="evidence" value="ECO:0007669"/>
    <property type="project" value="UniProtKB-KW"/>
</dbReference>
<dbReference type="Proteomes" id="UP000187338">
    <property type="component" value="Unassembled WGS sequence"/>
</dbReference>
<dbReference type="Gene3D" id="3.20.20.70">
    <property type="entry name" value="Aldolase class I"/>
    <property type="match status" value="1"/>
</dbReference>
<evidence type="ECO:0000256" key="2">
    <source>
        <dbReference type="ARBA" id="ARBA00022691"/>
    </source>
</evidence>
<dbReference type="PROSITE" id="PS51918">
    <property type="entry name" value="RADICAL_SAM"/>
    <property type="match status" value="1"/>
</dbReference>
<feature type="domain" description="Radical SAM core" evidence="6">
    <location>
        <begin position="85"/>
        <end position="308"/>
    </location>
</feature>
<proteinExistence type="predicted"/>
<dbReference type="UniPathway" id="UPA00782"/>
<dbReference type="STRING" id="661089.ciss_03680"/>
<keyword evidence="4" id="KW-0408">Iron</keyword>
<dbReference type="Pfam" id="PF04055">
    <property type="entry name" value="Radical_SAM"/>
    <property type="match status" value="1"/>
</dbReference>
<dbReference type="AlphaFoldDB" id="A0A1L8CZS4"/>
<dbReference type="SUPFAM" id="SSF102114">
    <property type="entry name" value="Radical SAM enzymes"/>
    <property type="match status" value="1"/>
</dbReference>
<dbReference type="InterPro" id="IPR023885">
    <property type="entry name" value="4Fe4S-binding_SPASM_dom"/>
</dbReference>